<evidence type="ECO:0000313" key="2">
    <source>
        <dbReference type="Proteomes" id="UP001153714"/>
    </source>
</evidence>
<protein>
    <submittedName>
        <fullName evidence="1">Uncharacterized protein</fullName>
    </submittedName>
</protein>
<sequence>MSGRSKPNVFKVGVVNISDITFTGFLYFDRITYHLAWYLRSSPYRFMTSNYFLLNWFCEIEVFRVWNIPIYLTDYEGTERIPVKTLGTGKRHRFTVEIPQPHTKRFASTFIVRTAKLWNLIPDSLFPDKYSLGLFKSKVNRFLLGKHAPS</sequence>
<organism evidence="1 2">
    <name type="scientific">Diatraea saccharalis</name>
    <name type="common">sugarcane borer</name>
    <dbReference type="NCBI Taxonomy" id="40085"/>
    <lineage>
        <taxon>Eukaryota</taxon>
        <taxon>Metazoa</taxon>
        <taxon>Ecdysozoa</taxon>
        <taxon>Arthropoda</taxon>
        <taxon>Hexapoda</taxon>
        <taxon>Insecta</taxon>
        <taxon>Pterygota</taxon>
        <taxon>Neoptera</taxon>
        <taxon>Endopterygota</taxon>
        <taxon>Lepidoptera</taxon>
        <taxon>Glossata</taxon>
        <taxon>Ditrysia</taxon>
        <taxon>Pyraloidea</taxon>
        <taxon>Crambidae</taxon>
        <taxon>Crambinae</taxon>
        <taxon>Diatraea</taxon>
    </lineage>
</organism>
<dbReference type="Proteomes" id="UP001153714">
    <property type="component" value="Chromosome 10"/>
</dbReference>
<dbReference type="AlphaFoldDB" id="A0A9N9QU58"/>
<reference evidence="1" key="1">
    <citation type="submission" date="2021-12" db="EMBL/GenBank/DDBJ databases">
        <authorList>
            <person name="King R."/>
        </authorList>
    </citation>
    <scope>NUCLEOTIDE SEQUENCE</scope>
</reference>
<dbReference type="EMBL" id="OU893341">
    <property type="protein sequence ID" value="CAG9783369.1"/>
    <property type="molecule type" value="Genomic_DNA"/>
</dbReference>
<proteinExistence type="predicted"/>
<accession>A0A9N9QU58</accession>
<evidence type="ECO:0000313" key="1">
    <source>
        <dbReference type="EMBL" id="CAG9783369.1"/>
    </source>
</evidence>
<gene>
    <name evidence="1" type="ORF">DIATSA_LOCUS1547</name>
</gene>
<keyword evidence="2" id="KW-1185">Reference proteome</keyword>
<reference evidence="1" key="2">
    <citation type="submission" date="2022-10" db="EMBL/GenBank/DDBJ databases">
        <authorList>
            <consortium name="ENA_rothamsted_submissions"/>
            <consortium name="culmorum"/>
            <person name="King R."/>
        </authorList>
    </citation>
    <scope>NUCLEOTIDE SEQUENCE</scope>
</reference>
<name>A0A9N9QU58_9NEOP</name>